<organism evidence="1 2">
    <name type="scientific">Maribellus comscasis</name>
    <dbReference type="NCBI Taxonomy" id="2681766"/>
    <lineage>
        <taxon>Bacteria</taxon>
        <taxon>Pseudomonadati</taxon>
        <taxon>Bacteroidota</taxon>
        <taxon>Bacteroidia</taxon>
        <taxon>Marinilabiliales</taxon>
        <taxon>Prolixibacteraceae</taxon>
        <taxon>Maribellus</taxon>
    </lineage>
</organism>
<dbReference type="Proteomes" id="UP000428260">
    <property type="component" value="Chromosome"/>
</dbReference>
<dbReference type="EMBL" id="CP046401">
    <property type="protein sequence ID" value="QGY44152.1"/>
    <property type="molecule type" value="Genomic_DNA"/>
</dbReference>
<evidence type="ECO:0000313" key="1">
    <source>
        <dbReference type="EMBL" id="QGY44152.1"/>
    </source>
</evidence>
<proteinExistence type="predicted"/>
<reference evidence="1 2" key="1">
    <citation type="submission" date="2019-11" db="EMBL/GenBank/DDBJ databases">
        <authorList>
            <person name="Zheng R.K."/>
            <person name="Sun C.M."/>
        </authorList>
    </citation>
    <scope>NUCLEOTIDE SEQUENCE [LARGE SCALE GENOMIC DNA]</scope>
    <source>
        <strain evidence="1 2">WC007</strain>
    </source>
</reference>
<keyword evidence="2" id="KW-1185">Reference proteome</keyword>
<evidence type="ECO:0000313" key="2">
    <source>
        <dbReference type="Proteomes" id="UP000428260"/>
    </source>
</evidence>
<sequence length="190" mass="22226">METKKEQTTDIALIMSSPSLKPGKLPSKQCKTRVNELKTFCNSGVKFIEQFNFDFCASRYREFKTQKSALLSKKINLREVAATYNTKTPEALLSLWLTNLCIYMDFSIMQVQISPTAKYMVEEIGMLNMAELTLLFHRIREGFYGEFYGKFNPQIVLRACREYRQERGRIISKMNSEEQSKILNTLYEYE</sequence>
<accession>A0A6I6JVG4</accession>
<dbReference type="AlphaFoldDB" id="A0A6I6JVG4"/>
<name>A0A6I6JVG4_9BACT</name>
<protein>
    <submittedName>
        <fullName evidence="1">Uncharacterized protein</fullName>
    </submittedName>
</protein>
<gene>
    <name evidence="1" type="ORF">GM418_10920</name>
</gene>
<dbReference type="KEGG" id="mcos:GM418_10920"/>